<accession>A0ABW3NF39</accession>
<protein>
    <submittedName>
        <fullName evidence="5">GntR family transcriptional regulator</fullName>
    </submittedName>
</protein>
<feature type="domain" description="HTH gntR-type" evidence="4">
    <location>
        <begin position="8"/>
        <end position="76"/>
    </location>
</feature>
<evidence type="ECO:0000313" key="5">
    <source>
        <dbReference type="EMBL" id="MFD1066282.1"/>
    </source>
</evidence>
<dbReference type="InterPro" id="IPR011663">
    <property type="entry name" value="UTRA"/>
</dbReference>
<dbReference type="InterPro" id="IPR036388">
    <property type="entry name" value="WH-like_DNA-bd_sf"/>
</dbReference>
<name>A0ABW3NF39_9BACI</name>
<keyword evidence="3" id="KW-0804">Transcription</keyword>
<dbReference type="PANTHER" id="PTHR44846">
    <property type="entry name" value="MANNOSYL-D-GLYCERATE TRANSPORT/METABOLISM SYSTEM REPRESSOR MNGR-RELATED"/>
    <property type="match status" value="1"/>
</dbReference>
<dbReference type="SMART" id="SM00345">
    <property type="entry name" value="HTH_GNTR"/>
    <property type="match status" value="1"/>
</dbReference>
<dbReference type="InterPro" id="IPR028978">
    <property type="entry name" value="Chorismate_lyase_/UTRA_dom_sf"/>
</dbReference>
<dbReference type="PANTHER" id="PTHR44846:SF17">
    <property type="entry name" value="GNTR-FAMILY TRANSCRIPTIONAL REGULATOR"/>
    <property type="match status" value="1"/>
</dbReference>
<dbReference type="Gene3D" id="1.10.10.10">
    <property type="entry name" value="Winged helix-like DNA-binding domain superfamily/Winged helix DNA-binding domain"/>
    <property type="match status" value="1"/>
</dbReference>
<dbReference type="InterPro" id="IPR036390">
    <property type="entry name" value="WH_DNA-bd_sf"/>
</dbReference>
<dbReference type="PROSITE" id="PS50949">
    <property type="entry name" value="HTH_GNTR"/>
    <property type="match status" value="1"/>
</dbReference>
<evidence type="ECO:0000256" key="1">
    <source>
        <dbReference type="ARBA" id="ARBA00023015"/>
    </source>
</evidence>
<evidence type="ECO:0000256" key="2">
    <source>
        <dbReference type="ARBA" id="ARBA00023125"/>
    </source>
</evidence>
<dbReference type="Gene3D" id="3.40.1410.10">
    <property type="entry name" value="Chorismate lyase-like"/>
    <property type="match status" value="1"/>
</dbReference>
<dbReference type="SMART" id="SM00866">
    <property type="entry name" value="UTRA"/>
    <property type="match status" value="1"/>
</dbReference>
<keyword evidence="2" id="KW-0238">DNA-binding</keyword>
<dbReference type="Pfam" id="PF07702">
    <property type="entry name" value="UTRA"/>
    <property type="match status" value="1"/>
</dbReference>
<dbReference type="CDD" id="cd07377">
    <property type="entry name" value="WHTH_GntR"/>
    <property type="match status" value="1"/>
</dbReference>
<proteinExistence type="predicted"/>
<organism evidence="5 6">
    <name type="scientific">Oceanobacillus locisalsi</name>
    <dbReference type="NCBI Taxonomy" id="546107"/>
    <lineage>
        <taxon>Bacteria</taxon>
        <taxon>Bacillati</taxon>
        <taxon>Bacillota</taxon>
        <taxon>Bacilli</taxon>
        <taxon>Bacillales</taxon>
        <taxon>Bacillaceae</taxon>
        <taxon>Oceanobacillus</taxon>
    </lineage>
</organism>
<dbReference type="RefSeq" id="WP_379591868.1">
    <property type="nucleotide sequence ID" value="NZ_JBHTKK010000010.1"/>
</dbReference>
<dbReference type="SUPFAM" id="SSF64288">
    <property type="entry name" value="Chorismate lyase-like"/>
    <property type="match status" value="1"/>
</dbReference>
<gene>
    <name evidence="5" type="ORF">ACFQ19_09635</name>
</gene>
<evidence type="ECO:0000256" key="3">
    <source>
        <dbReference type="ARBA" id="ARBA00023163"/>
    </source>
</evidence>
<evidence type="ECO:0000259" key="4">
    <source>
        <dbReference type="PROSITE" id="PS50949"/>
    </source>
</evidence>
<reference evidence="6" key="1">
    <citation type="journal article" date="2019" name="Int. J. Syst. Evol. Microbiol.">
        <title>The Global Catalogue of Microorganisms (GCM) 10K type strain sequencing project: providing services to taxonomists for standard genome sequencing and annotation.</title>
        <authorList>
            <consortium name="The Broad Institute Genomics Platform"/>
            <consortium name="The Broad Institute Genome Sequencing Center for Infectious Disease"/>
            <person name="Wu L."/>
            <person name="Ma J."/>
        </authorList>
    </citation>
    <scope>NUCLEOTIDE SEQUENCE [LARGE SCALE GENOMIC DNA]</scope>
    <source>
        <strain evidence="6">CCUG 56608</strain>
    </source>
</reference>
<dbReference type="SUPFAM" id="SSF46785">
    <property type="entry name" value="Winged helix' DNA-binding domain"/>
    <property type="match status" value="1"/>
</dbReference>
<dbReference type="PRINTS" id="PR00035">
    <property type="entry name" value="HTHGNTR"/>
</dbReference>
<evidence type="ECO:0000313" key="6">
    <source>
        <dbReference type="Proteomes" id="UP001597041"/>
    </source>
</evidence>
<dbReference type="Pfam" id="PF00392">
    <property type="entry name" value="GntR"/>
    <property type="match status" value="1"/>
</dbReference>
<dbReference type="Proteomes" id="UP001597041">
    <property type="component" value="Unassembled WGS sequence"/>
</dbReference>
<dbReference type="EMBL" id="JBHTKK010000010">
    <property type="protein sequence ID" value="MFD1066282.1"/>
    <property type="molecule type" value="Genomic_DNA"/>
</dbReference>
<dbReference type="InterPro" id="IPR000524">
    <property type="entry name" value="Tscrpt_reg_HTH_GntR"/>
</dbReference>
<keyword evidence="6" id="KW-1185">Reference proteome</keyword>
<comment type="caution">
    <text evidence="5">The sequence shown here is derived from an EMBL/GenBank/DDBJ whole genome shotgun (WGS) entry which is preliminary data.</text>
</comment>
<sequence>MTLRDDERHLYLQVMDRIKAGIEDGTYTEEEKLPSEYSLSKQLGVSRATLREALRMLEEDQIVTRRHGVGTFVNAQPLFQAGIEELSSVTHMIKQSGKKPGTQYISTEVVDATVQEQHDFGKHDLESVTTIERIRTADDIPVVFCIDKAPAPYLSLAKLREKASIFSTIEAASDKQIAYAITDIEPFTYHERIYNILQCTPEDPLLLLKQMHYTSEDEAVLYSMNYFRADMFRFQVVRRRI</sequence>
<dbReference type="InterPro" id="IPR050679">
    <property type="entry name" value="Bact_HTH_transcr_reg"/>
</dbReference>
<keyword evidence="1" id="KW-0805">Transcription regulation</keyword>